<evidence type="ECO:0000256" key="8">
    <source>
        <dbReference type="ARBA" id="ARBA00022801"/>
    </source>
</evidence>
<comment type="catalytic activity">
    <reaction evidence="15">
        <text>O-phospho-L-threonyl-[protein] + H2O = L-threonyl-[protein] + phosphate</text>
        <dbReference type="Rhea" id="RHEA:47004"/>
        <dbReference type="Rhea" id="RHEA-COMP:11060"/>
        <dbReference type="Rhea" id="RHEA-COMP:11605"/>
        <dbReference type="ChEBI" id="CHEBI:15377"/>
        <dbReference type="ChEBI" id="CHEBI:30013"/>
        <dbReference type="ChEBI" id="CHEBI:43474"/>
        <dbReference type="ChEBI" id="CHEBI:61977"/>
        <dbReference type="EC" id="3.1.3.16"/>
    </reaction>
</comment>
<reference evidence="18 19" key="1">
    <citation type="submission" date="2020-08" db="EMBL/GenBank/DDBJ databases">
        <title>Plant Genome Project.</title>
        <authorList>
            <person name="Zhang R.-G."/>
        </authorList>
    </citation>
    <scope>NUCLEOTIDE SEQUENCE [LARGE SCALE GENOMIC DNA]</scope>
    <source>
        <tissue evidence="18">Rhizome</tissue>
    </source>
</reference>
<comment type="catalytic activity">
    <reaction evidence="14">
        <text>O-phospho-L-seryl-[protein] + H2O = L-seryl-[protein] + phosphate</text>
        <dbReference type="Rhea" id="RHEA:20629"/>
        <dbReference type="Rhea" id="RHEA-COMP:9863"/>
        <dbReference type="Rhea" id="RHEA-COMP:11604"/>
        <dbReference type="ChEBI" id="CHEBI:15377"/>
        <dbReference type="ChEBI" id="CHEBI:29999"/>
        <dbReference type="ChEBI" id="CHEBI:43474"/>
        <dbReference type="ChEBI" id="CHEBI:83421"/>
        <dbReference type="EC" id="3.1.3.16"/>
    </reaction>
</comment>
<evidence type="ECO:0000256" key="16">
    <source>
        <dbReference type="SAM" id="SignalP"/>
    </source>
</evidence>
<feature type="domain" description="PPM-type phosphatase" evidence="17">
    <location>
        <begin position="61"/>
        <end position="363"/>
    </location>
</feature>
<feature type="chain" id="PRO_5035188998" description="protein-serine/threonine phosphatase" evidence="16">
    <location>
        <begin position="20"/>
        <end position="404"/>
    </location>
</feature>
<dbReference type="InterPro" id="IPR036457">
    <property type="entry name" value="PPM-type-like_dom_sf"/>
</dbReference>
<evidence type="ECO:0000256" key="6">
    <source>
        <dbReference type="ARBA" id="ARBA00022692"/>
    </source>
</evidence>
<dbReference type="Gene3D" id="3.60.40.10">
    <property type="entry name" value="PPM-type phosphatase domain"/>
    <property type="match status" value="1"/>
</dbReference>
<protein>
    <recommendedName>
        <fullName evidence="5">protein-serine/threonine phosphatase</fullName>
        <ecNumber evidence="5">3.1.3.16</ecNumber>
    </recommendedName>
</protein>
<evidence type="ECO:0000256" key="5">
    <source>
        <dbReference type="ARBA" id="ARBA00013081"/>
    </source>
</evidence>
<evidence type="ECO:0000256" key="9">
    <source>
        <dbReference type="ARBA" id="ARBA00022842"/>
    </source>
</evidence>
<comment type="cofactor">
    <cofactor evidence="2">
        <name>Mg(2+)</name>
        <dbReference type="ChEBI" id="CHEBI:18420"/>
    </cofactor>
</comment>
<comment type="caution">
    <text evidence="18">The sequence shown here is derived from an EMBL/GenBank/DDBJ whole genome shotgun (WGS) entry which is preliminary data.</text>
</comment>
<dbReference type="PANTHER" id="PTHR13832:SF589">
    <property type="entry name" value="[PYRUVATE DEHYDROGENASE [ACETYL-TRANSFERRING]]-PHOSPHATASE 2, MITOCHONDRIAL"/>
    <property type="match status" value="1"/>
</dbReference>
<feature type="signal peptide" evidence="16">
    <location>
        <begin position="1"/>
        <end position="19"/>
    </location>
</feature>
<dbReference type="AlphaFoldDB" id="A0A8J5LGV6"/>
<evidence type="ECO:0000256" key="11">
    <source>
        <dbReference type="ARBA" id="ARBA00022989"/>
    </source>
</evidence>
<evidence type="ECO:0000256" key="15">
    <source>
        <dbReference type="ARBA" id="ARBA00048336"/>
    </source>
</evidence>
<evidence type="ECO:0000256" key="10">
    <source>
        <dbReference type="ARBA" id="ARBA00022912"/>
    </source>
</evidence>
<proteinExistence type="inferred from homology"/>
<evidence type="ECO:0000259" key="17">
    <source>
        <dbReference type="PROSITE" id="PS51746"/>
    </source>
</evidence>
<accession>A0A8J5LGV6</accession>
<evidence type="ECO:0000256" key="7">
    <source>
        <dbReference type="ARBA" id="ARBA00022723"/>
    </source>
</evidence>
<comment type="cofactor">
    <cofactor evidence="1">
        <name>Mn(2+)</name>
        <dbReference type="ChEBI" id="CHEBI:29035"/>
    </cofactor>
</comment>
<sequence length="404" mass="44704">MSGGNLSLALSFSMAMVSARLLRTLPCCGIGVEWKDRRRLRGFRCSAISVEAPVAGISGIRWGSSKLQGARSEMEDEVVLRSDGLSGFSFAAVLDGHAGFSCVEFLREELYKECVTAMQGGLLLTNNNFGVVREAIEKVFANVDARLSIWLEQTGKDIESGATATVMFVRNDALIISHVGDSCVVISRRGKAEMLTNPHRPYGNNRVSLEEIKRVRAAGGWIVDGRICGDLAISRTFGDIRYKSKKNEFVLHNFFPLQLFCRMLMKGVKQGRWNDKFVSRIQFKADIVTSSPDISQIELSSDVEFVLLASDGLWDYMKSSEAVSFVRDQLRQHGDVQIACEALARAALDRHSQDNISIIIADLGRTDWQNLPVQGPNYPYEITQAFATVGVVFLGIWLSSFLGI</sequence>
<dbReference type="PROSITE" id="PS51746">
    <property type="entry name" value="PPM_2"/>
    <property type="match status" value="1"/>
</dbReference>
<dbReference type="Proteomes" id="UP000734854">
    <property type="component" value="Unassembled WGS sequence"/>
</dbReference>
<keyword evidence="9" id="KW-0460">Magnesium</keyword>
<keyword evidence="12" id="KW-0472">Membrane</keyword>
<evidence type="ECO:0000256" key="3">
    <source>
        <dbReference type="ARBA" id="ARBA00004167"/>
    </source>
</evidence>
<dbReference type="SUPFAM" id="SSF81606">
    <property type="entry name" value="PP2C-like"/>
    <property type="match status" value="1"/>
</dbReference>
<dbReference type="Pfam" id="PF00481">
    <property type="entry name" value="PP2C"/>
    <property type="match status" value="1"/>
</dbReference>
<gene>
    <name evidence="18" type="ORF">ZIOFF_025267</name>
</gene>
<dbReference type="InterPro" id="IPR015655">
    <property type="entry name" value="PP2C"/>
</dbReference>
<evidence type="ECO:0000256" key="2">
    <source>
        <dbReference type="ARBA" id="ARBA00001946"/>
    </source>
</evidence>
<evidence type="ECO:0000256" key="12">
    <source>
        <dbReference type="ARBA" id="ARBA00023136"/>
    </source>
</evidence>
<keyword evidence="7" id="KW-0479">Metal-binding</keyword>
<dbReference type="PANTHER" id="PTHR13832">
    <property type="entry name" value="PROTEIN PHOSPHATASE 2C"/>
    <property type="match status" value="1"/>
</dbReference>
<evidence type="ECO:0000256" key="4">
    <source>
        <dbReference type="ARBA" id="ARBA00006702"/>
    </source>
</evidence>
<keyword evidence="10" id="KW-0904">Protein phosphatase</keyword>
<dbReference type="GO" id="GO:0004722">
    <property type="term" value="F:protein serine/threonine phosphatase activity"/>
    <property type="evidence" value="ECO:0007669"/>
    <property type="project" value="UniProtKB-EC"/>
</dbReference>
<dbReference type="EMBL" id="JACMSC010000007">
    <property type="protein sequence ID" value="KAG6514892.1"/>
    <property type="molecule type" value="Genomic_DNA"/>
</dbReference>
<evidence type="ECO:0000256" key="1">
    <source>
        <dbReference type="ARBA" id="ARBA00001936"/>
    </source>
</evidence>
<dbReference type="EC" id="3.1.3.16" evidence="5"/>
<name>A0A8J5LGV6_ZINOF</name>
<dbReference type="FunFam" id="3.60.40.10:FF:000049">
    <property type="entry name" value="Protein phosphatase 2C 57"/>
    <property type="match status" value="1"/>
</dbReference>
<dbReference type="InterPro" id="IPR001932">
    <property type="entry name" value="PPM-type_phosphatase-like_dom"/>
</dbReference>
<dbReference type="CDD" id="cd00143">
    <property type="entry name" value="PP2Cc"/>
    <property type="match status" value="1"/>
</dbReference>
<keyword evidence="8" id="KW-0378">Hydrolase</keyword>
<keyword evidence="16" id="KW-0732">Signal</keyword>
<evidence type="ECO:0000256" key="13">
    <source>
        <dbReference type="ARBA" id="ARBA00023211"/>
    </source>
</evidence>
<keyword evidence="13" id="KW-0464">Manganese</keyword>
<comment type="subcellular location">
    <subcellularLocation>
        <location evidence="3">Membrane</location>
        <topology evidence="3">Single-pass membrane protein</topology>
    </subcellularLocation>
</comment>
<evidence type="ECO:0000256" key="14">
    <source>
        <dbReference type="ARBA" id="ARBA00047761"/>
    </source>
</evidence>
<comment type="similarity">
    <text evidence="4">Belongs to the PP2C family.</text>
</comment>
<dbReference type="SMART" id="SM00332">
    <property type="entry name" value="PP2Cc"/>
    <property type="match status" value="1"/>
</dbReference>
<keyword evidence="19" id="KW-1185">Reference proteome</keyword>
<keyword evidence="11" id="KW-1133">Transmembrane helix</keyword>
<dbReference type="GO" id="GO:0016020">
    <property type="term" value="C:membrane"/>
    <property type="evidence" value="ECO:0007669"/>
    <property type="project" value="UniProtKB-SubCell"/>
</dbReference>
<dbReference type="GO" id="GO:0046872">
    <property type="term" value="F:metal ion binding"/>
    <property type="evidence" value="ECO:0007669"/>
    <property type="project" value="UniProtKB-KW"/>
</dbReference>
<keyword evidence="6" id="KW-0812">Transmembrane</keyword>
<evidence type="ECO:0000313" key="19">
    <source>
        <dbReference type="Proteomes" id="UP000734854"/>
    </source>
</evidence>
<evidence type="ECO:0000313" key="18">
    <source>
        <dbReference type="EMBL" id="KAG6514892.1"/>
    </source>
</evidence>
<organism evidence="18 19">
    <name type="scientific">Zingiber officinale</name>
    <name type="common">Ginger</name>
    <name type="synonym">Amomum zingiber</name>
    <dbReference type="NCBI Taxonomy" id="94328"/>
    <lineage>
        <taxon>Eukaryota</taxon>
        <taxon>Viridiplantae</taxon>
        <taxon>Streptophyta</taxon>
        <taxon>Embryophyta</taxon>
        <taxon>Tracheophyta</taxon>
        <taxon>Spermatophyta</taxon>
        <taxon>Magnoliopsida</taxon>
        <taxon>Liliopsida</taxon>
        <taxon>Zingiberales</taxon>
        <taxon>Zingiberaceae</taxon>
        <taxon>Zingiber</taxon>
    </lineage>
</organism>